<reference evidence="1 2" key="1">
    <citation type="submission" date="2022-10" db="EMBL/GenBank/DDBJ databases">
        <title>The complete genomes of actinobacterial strains from the NBC collection.</title>
        <authorList>
            <person name="Joergensen T.S."/>
            <person name="Alvarez Arevalo M."/>
            <person name="Sterndorff E.B."/>
            <person name="Faurdal D."/>
            <person name="Vuksanovic O."/>
            <person name="Mourched A.-S."/>
            <person name="Charusanti P."/>
            <person name="Shaw S."/>
            <person name="Blin K."/>
            <person name="Weber T."/>
        </authorList>
    </citation>
    <scope>NUCLEOTIDE SEQUENCE [LARGE SCALE GENOMIC DNA]</scope>
    <source>
        <strain evidence="1 2">NBC_01413</strain>
    </source>
</reference>
<organism evidence="1 2">
    <name type="scientific">Nocardia salmonicida</name>
    <dbReference type="NCBI Taxonomy" id="53431"/>
    <lineage>
        <taxon>Bacteria</taxon>
        <taxon>Bacillati</taxon>
        <taxon>Actinomycetota</taxon>
        <taxon>Actinomycetes</taxon>
        <taxon>Mycobacteriales</taxon>
        <taxon>Nocardiaceae</taxon>
        <taxon>Nocardia</taxon>
    </lineage>
</organism>
<dbReference type="EMBL" id="CP109527">
    <property type="protein sequence ID" value="WTY33244.1"/>
    <property type="molecule type" value="Genomic_DNA"/>
</dbReference>
<accession>A0ABZ1N009</accession>
<sequence>MTHDTAYGFAPRIQADGDIRAEYAVLADAATELHTLRSLQDPQVTVV</sequence>
<dbReference type="Proteomes" id="UP001621418">
    <property type="component" value="Chromosome"/>
</dbReference>
<dbReference type="RefSeq" id="WP_328662024.1">
    <property type="nucleotide sequence ID" value="NZ_CP108014.1"/>
</dbReference>
<protein>
    <submittedName>
        <fullName evidence="1">Uncharacterized protein</fullName>
    </submittedName>
</protein>
<name>A0ABZ1N009_9NOCA</name>
<evidence type="ECO:0000313" key="2">
    <source>
        <dbReference type="Proteomes" id="UP001621418"/>
    </source>
</evidence>
<proteinExistence type="predicted"/>
<dbReference type="GeneID" id="91376070"/>
<evidence type="ECO:0000313" key="1">
    <source>
        <dbReference type="EMBL" id="WTY33244.1"/>
    </source>
</evidence>
<gene>
    <name evidence="1" type="ORF">OG308_18005</name>
</gene>
<keyword evidence="2" id="KW-1185">Reference proteome</keyword>